<dbReference type="EMBL" id="UGQM01000001">
    <property type="protein sequence ID" value="STZ44380.1"/>
    <property type="molecule type" value="Genomic_DNA"/>
</dbReference>
<reference evidence="2 3" key="1">
    <citation type="submission" date="2018-06" db="EMBL/GenBank/DDBJ databases">
        <authorList>
            <consortium name="Pathogen Informatics"/>
            <person name="Doyle S."/>
        </authorList>
    </citation>
    <scope>NUCLEOTIDE SEQUENCE [LARGE SCALE GENOMIC DNA]</scope>
    <source>
        <strain evidence="2 3">NCTC10742</strain>
    </source>
</reference>
<evidence type="ECO:0000313" key="2">
    <source>
        <dbReference type="EMBL" id="STZ44380.1"/>
    </source>
</evidence>
<accession>A0A378SNS0</accession>
<feature type="region of interest" description="Disordered" evidence="1">
    <location>
        <begin position="160"/>
        <end position="214"/>
    </location>
</feature>
<evidence type="ECO:0008006" key="4">
    <source>
        <dbReference type="Google" id="ProtNLM"/>
    </source>
</evidence>
<name>A0A378SNS0_9MYCO</name>
<dbReference type="AlphaFoldDB" id="A0A378SNS0"/>
<feature type="compositionally biased region" description="Polar residues" evidence="1">
    <location>
        <begin position="172"/>
        <end position="190"/>
    </location>
</feature>
<feature type="region of interest" description="Disordered" evidence="1">
    <location>
        <begin position="1"/>
        <end position="30"/>
    </location>
</feature>
<evidence type="ECO:0000313" key="3">
    <source>
        <dbReference type="Proteomes" id="UP000254291"/>
    </source>
</evidence>
<sequence>MRREHQSFQLKGHFPHSDTPRPGNSSVDSGLELRTSANRVLVVRRRDAEDLVLTTASRAEQAREASSVTARLFVALMRHDQHAQDVVTDVLPEVFPWVAFLSRQEVRAFVEELVSTMKAADSIDNPAPVAQVIDSWRHTAEVLADPELTAVLSKSTDADFGPVPAPCPPTHADQSSDFATHWSRATQTPAQPGRTYRGHHRAHPRSHQPGPART</sequence>
<organism evidence="2 3">
    <name type="scientific">Mycolicibacterium gilvum</name>
    <dbReference type="NCBI Taxonomy" id="1804"/>
    <lineage>
        <taxon>Bacteria</taxon>
        <taxon>Bacillati</taxon>
        <taxon>Actinomycetota</taxon>
        <taxon>Actinomycetes</taxon>
        <taxon>Mycobacteriales</taxon>
        <taxon>Mycobacteriaceae</taxon>
        <taxon>Mycolicibacterium</taxon>
    </lineage>
</organism>
<protein>
    <recommendedName>
        <fullName evidence="4">Prevent-host-death family protein</fullName>
    </recommendedName>
</protein>
<proteinExistence type="predicted"/>
<gene>
    <name evidence="2" type="ORF">NCTC10742_03614</name>
</gene>
<feature type="compositionally biased region" description="Basic residues" evidence="1">
    <location>
        <begin position="196"/>
        <end position="206"/>
    </location>
</feature>
<evidence type="ECO:0000256" key="1">
    <source>
        <dbReference type="SAM" id="MobiDB-lite"/>
    </source>
</evidence>
<dbReference type="Proteomes" id="UP000254291">
    <property type="component" value="Unassembled WGS sequence"/>
</dbReference>